<proteinExistence type="predicted"/>
<gene>
    <name evidence="1" type="ORF">HNQ39_003354</name>
</gene>
<keyword evidence="2" id="KW-1185">Reference proteome</keyword>
<sequence>MAFSVALQRASDYRVTDWDILIDYLERDPYTQSSGYTKQKILRRLKRAPLTESQRERLREMLLLQVTRSRRREWQEYSRLALVLDTPTFRERLRELVEREGTWAQAMLGALQTVNGKELC</sequence>
<name>A0A7W9W6K8_ARMRO</name>
<protein>
    <submittedName>
        <fullName evidence="1">Uncharacterized protein</fullName>
    </submittedName>
</protein>
<evidence type="ECO:0000313" key="1">
    <source>
        <dbReference type="EMBL" id="MBB6051544.1"/>
    </source>
</evidence>
<evidence type="ECO:0000313" key="2">
    <source>
        <dbReference type="Proteomes" id="UP000520814"/>
    </source>
</evidence>
<organism evidence="1 2">
    <name type="scientific">Armatimonas rosea</name>
    <dbReference type="NCBI Taxonomy" id="685828"/>
    <lineage>
        <taxon>Bacteria</taxon>
        <taxon>Bacillati</taxon>
        <taxon>Armatimonadota</taxon>
        <taxon>Armatimonadia</taxon>
        <taxon>Armatimonadales</taxon>
        <taxon>Armatimonadaceae</taxon>
        <taxon>Armatimonas</taxon>
    </lineage>
</organism>
<reference evidence="1 2" key="1">
    <citation type="submission" date="2020-08" db="EMBL/GenBank/DDBJ databases">
        <title>Genomic Encyclopedia of Type Strains, Phase IV (KMG-IV): sequencing the most valuable type-strain genomes for metagenomic binning, comparative biology and taxonomic classification.</title>
        <authorList>
            <person name="Goeker M."/>
        </authorList>
    </citation>
    <scope>NUCLEOTIDE SEQUENCE [LARGE SCALE GENOMIC DNA]</scope>
    <source>
        <strain evidence="1 2">DSM 23562</strain>
    </source>
</reference>
<accession>A0A7W9W6K8</accession>
<dbReference type="Proteomes" id="UP000520814">
    <property type="component" value="Unassembled WGS sequence"/>
</dbReference>
<dbReference type="EMBL" id="JACHGW010000003">
    <property type="protein sequence ID" value="MBB6051544.1"/>
    <property type="molecule type" value="Genomic_DNA"/>
</dbReference>
<dbReference type="AlphaFoldDB" id="A0A7W9W6K8"/>
<comment type="caution">
    <text evidence="1">The sequence shown here is derived from an EMBL/GenBank/DDBJ whole genome shotgun (WGS) entry which is preliminary data.</text>
</comment>
<dbReference type="RefSeq" id="WP_184198701.1">
    <property type="nucleotide sequence ID" value="NZ_JACHGW010000003.1"/>
</dbReference>